<feature type="transmembrane region" description="Helical" evidence="1">
    <location>
        <begin position="53"/>
        <end position="75"/>
    </location>
</feature>
<sequence>MSSLNLNQISIANSSSLTPEDLSKARLQNQILEDRLGSAKVGRFLEDTRLRRHLTYIFAFIIFLWLAAVVSILYFNDNLLHLNLSENVLITLLTTSSVNVIGMMLIILKNLFPKHLNEEE</sequence>
<name>A0AB36NVU7_9FLAO</name>
<dbReference type="Proteomes" id="UP000198431">
    <property type="component" value="Unassembled WGS sequence"/>
</dbReference>
<reference evidence="3 4" key="2">
    <citation type="submission" date="2016-11" db="EMBL/GenBank/DDBJ databases">
        <authorList>
            <person name="Varghese N."/>
            <person name="Submissions S."/>
        </authorList>
    </citation>
    <scope>NUCLEOTIDE SEQUENCE [LARGE SCALE GENOMIC DNA]</scope>
    <source>
        <strain evidence="3 4">DSM 6368</strain>
    </source>
</reference>
<keyword evidence="1" id="KW-1133">Transmembrane helix</keyword>
<accession>A0AB36NVU7</accession>
<evidence type="ECO:0000313" key="5">
    <source>
        <dbReference type="Proteomes" id="UP000198431"/>
    </source>
</evidence>
<reference evidence="2 5" key="1">
    <citation type="submission" date="2016-11" db="EMBL/GenBank/DDBJ databases">
        <title>Whole genomes of Flavobacteriaceae.</title>
        <authorList>
            <person name="Stine C."/>
            <person name="Li C."/>
            <person name="Tadesse D."/>
        </authorList>
    </citation>
    <scope>NUCLEOTIDE SEQUENCE [LARGE SCALE GENOMIC DNA]</scope>
    <source>
        <strain evidence="2 5">ATCC 19366</strain>
    </source>
</reference>
<dbReference type="Proteomes" id="UP000184216">
    <property type="component" value="Unassembled WGS sequence"/>
</dbReference>
<dbReference type="EMBL" id="FRBX01000006">
    <property type="protein sequence ID" value="SHN05915.1"/>
    <property type="molecule type" value="Genomic_DNA"/>
</dbReference>
<keyword evidence="1" id="KW-0812">Transmembrane</keyword>
<feature type="transmembrane region" description="Helical" evidence="1">
    <location>
        <begin position="87"/>
        <end position="108"/>
    </location>
</feature>
<proteinExistence type="predicted"/>
<dbReference type="EMBL" id="MUHB01000023">
    <property type="protein sequence ID" value="OXB00547.1"/>
    <property type="molecule type" value="Genomic_DNA"/>
</dbReference>
<evidence type="ECO:0000313" key="3">
    <source>
        <dbReference type="EMBL" id="SHN05915.1"/>
    </source>
</evidence>
<keyword evidence="1" id="KW-0472">Membrane</keyword>
<protein>
    <submittedName>
        <fullName evidence="2">Uncharacterized protein</fullName>
    </submittedName>
</protein>
<evidence type="ECO:0000313" key="4">
    <source>
        <dbReference type="Proteomes" id="UP000184216"/>
    </source>
</evidence>
<dbReference type="RefSeq" id="WP_073397421.1">
    <property type="nucleotide sequence ID" value="NZ_FRBX01000006.1"/>
</dbReference>
<evidence type="ECO:0000256" key="1">
    <source>
        <dbReference type="SAM" id="Phobius"/>
    </source>
</evidence>
<dbReference type="AlphaFoldDB" id="A0AB36NVU7"/>
<keyword evidence="4" id="KW-1185">Reference proteome</keyword>
<comment type="caution">
    <text evidence="2">The sequence shown here is derived from an EMBL/GenBank/DDBJ whole genome shotgun (WGS) entry which is preliminary data.</text>
</comment>
<evidence type="ECO:0000313" key="2">
    <source>
        <dbReference type="EMBL" id="OXB00547.1"/>
    </source>
</evidence>
<gene>
    <name evidence="2" type="ORF">B0A72_20030</name>
    <name evidence="3" type="ORF">SAMN05444387_3890</name>
</gene>
<organism evidence="2 5">
    <name type="scientific">Flavobacterium pectinovorum</name>
    <dbReference type="NCBI Taxonomy" id="29533"/>
    <lineage>
        <taxon>Bacteria</taxon>
        <taxon>Pseudomonadati</taxon>
        <taxon>Bacteroidota</taxon>
        <taxon>Flavobacteriia</taxon>
        <taxon>Flavobacteriales</taxon>
        <taxon>Flavobacteriaceae</taxon>
        <taxon>Flavobacterium</taxon>
    </lineage>
</organism>